<dbReference type="PANTHER" id="PTHR24413">
    <property type="entry name" value="SPECKLE-TYPE POZ PROTEIN"/>
    <property type="match status" value="1"/>
</dbReference>
<dbReference type="InterPro" id="IPR011333">
    <property type="entry name" value="SKP1/BTB/POZ_sf"/>
</dbReference>
<dbReference type="SUPFAM" id="SSF54695">
    <property type="entry name" value="POZ domain"/>
    <property type="match status" value="1"/>
</dbReference>
<evidence type="ECO:0000313" key="3">
    <source>
        <dbReference type="EMBL" id="KAL3737289.1"/>
    </source>
</evidence>
<dbReference type="Gene3D" id="3.30.710.10">
    <property type="entry name" value="Potassium Channel Kv1.1, Chain A"/>
    <property type="match status" value="1"/>
</dbReference>
<dbReference type="PROSITE" id="PS50097">
    <property type="entry name" value="BTB"/>
    <property type="match status" value="1"/>
</dbReference>
<evidence type="ECO:0000259" key="2">
    <source>
        <dbReference type="PROSITE" id="PS50097"/>
    </source>
</evidence>
<dbReference type="Gene3D" id="1.25.40.420">
    <property type="match status" value="1"/>
</dbReference>
<sequence length="268" mass="30276">MEETESETNSETEPTLCCLSCEEHYARRDAGTCKECYEEASETEEELKREIKDLKAKIKFLSFWSPTDHDHDHDHDSSGRSHGSGFTDIVLVAVEDGPDGGPSVPVPAHRAVLANRSPVFEAMLKNEMEESRSGTIKISDVSYDALRAFVNYLYSAEALLDEQMACELLVLAEKYQVKHLKAYCEKFLVSKLNWDNSIVNYAFAHQHNAKLLLEAALSLILDNMDKLRKRQEYSEFIEKHPTLVVEILEACLKKQENTAAPKDTSAKS</sequence>
<name>A0ABD3KEV1_EUCGL</name>
<dbReference type="Proteomes" id="UP001634007">
    <property type="component" value="Unassembled WGS sequence"/>
</dbReference>
<keyword evidence="4" id="KW-1185">Reference proteome</keyword>
<proteinExistence type="predicted"/>
<dbReference type="SMART" id="SM00225">
    <property type="entry name" value="BTB"/>
    <property type="match status" value="1"/>
</dbReference>
<accession>A0ABD3KEV1</accession>
<dbReference type="InterPro" id="IPR000210">
    <property type="entry name" value="BTB/POZ_dom"/>
</dbReference>
<comment type="caution">
    <text evidence="3">The sequence shown here is derived from an EMBL/GenBank/DDBJ whole genome shotgun (WGS) entry which is preliminary data.</text>
</comment>
<dbReference type="Pfam" id="PF00651">
    <property type="entry name" value="BTB"/>
    <property type="match status" value="1"/>
</dbReference>
<dbReference type="EMBL" id="JBJKBG010000006">
    <property type="protein sequence ID" value="KAL3737289.1"/>
    <property type="molecule type" value="Genomic_DNA"/>
</dbReference>
<feature type="domain" description="BTB" evidence="2">
    <location>
        <begin position="87"/>
        <end position="162"/>
    </location>
</feature>
<dbReference type="AlphaFoldDB" id="A0ABD3KEV1"/>
<comment type="pathway">
    <text evidence="1">Protein modification; protein ubiquitination.</text>
</comment>
<dbReference type="CDD" id="cd14733">
    <property type="entry name" value="BACK"/>
    <property type="match status" value="1"/>
</dbReference>
<protein>
    <recommendedName>
        <fullName evidence="2">BTB domain-containing protein</fullName>
    </recommendedName>
</protein>
<dbReference type="CDD" id="cd18186">
    <property type="entry name" value="BTB_POZ_ZBTB_KLHL-like"/>
    <property type="match status" value="1"/>
</dbReference>
<gene>
    <name evidence="3" type="ORF">ACJRO7_026114</name>
</gene>
<reference evidence="3 4" key="1">
    <citation type="submission" date="2024-11" db="EMBL/GenBank/DDBJ databases">
        <title>Chromosome-level genome assembly of Eucalyptus globulus Labill. provides insights into its genome evolution.</title>
        <authorList>
            <person name="Li X."/>
        </authorList>
    </citation>
    <scope>NUCLEOTIDE SEQUENCE [LARGE SCALE GENOMIC DNA]</scope>
    <source>
        <strain evidence="3">CL2024</strain>
        <tissue evidence="3">Fresh tender leaves</tissue>
    </source>
</reference>
<evidence type="ECO:0000313" key="4">
    <source>
        <dbReference type="Proteomes" id="UP001634007"/>
    </source>
</evidence>
<organism evidence="3 4">
    <name type="scientific">Eucalyptus globulus</name>
    <name type="common">Tasmanian blue gum</name>
    <dbReference type="NCBI Taxonomy" id="34317"/>
    <lineage>
        <taxon>Eukaryota</taxon>
        <taxon>Viridiplantae</taxon>
        <taxon>Streptophyta</taxon>
        <taxon>Embryophyta</taxon>
        <taxon>Tracheophyta</taxon>
        <taxon>Spermatophyta</taxon>
        <taxon>Magnoliopsida</taxon>
        <taxon>eudicotyledons</taxon>
        <taxon>Gunneridae</taxon>
        <taxon>Pentapetalae</taxon>
        <taxon>rosids</taxon>
        <taxon>malvids</taxon>
        <taxon>Myrtales</taxon>
        <taxon>Myrtaceae</taxon>
        <taxon>Myrtoideae</taxon>
        <taxon>Eucalypteae</taxon>
        <taxon>Eucalyptus</taxon>
    </lineage>
</organism>
<evidence type="ECO:0000256" key="1">
    <source>
        <dbReference type="ARBA" id="ARBA00004906"/>
    </source>
</evidence>